<name>A0A0M3HW89_ASCLU</name>
<accession>A0A0M3HW89</accession>
<dbReference type="AlphaFoldDB" id="A0A0M3HW89"/>
<keyword evidence="1" id="KW-0472">Membrane</keyword>
<proteinExistence type="predicted"/>
<protein>
    <submittedName>
        <fullName evidence="3">DoxX family protein</fullName>
    </submittedName>
</protein>
<keyword evidence="1" id="KW-0812">Transmembrane</keyword>
<evidence type="ECO:0000256" key="1">
    <source>
        <dbReference type="SAM" id="Phobius"/>
    </source>
</evidence>
<sequence>MFIVGLGEYAFVPLVVIFFSFIKFSVAIAATTSLIALTAYFL</sequence>
<evidence type="ECO:0000313" key="2">
    <source>
        <dbReference type="Proteomes" id="UP000036681"/>
    </source>
</evidence>
<keyword evidence="2" id="KW-1185">Reference proteome</keyword>
<dbReference type="WBParaSite" id="ALUE_0000736901-mRNA-1">
    <property type="protein sequence ID" value="ALUE_0000736901-mRNA-1"/>
    <property type="gene ID" value="ALUE_0000736901"/>
</dbReference>
<feature type="transmembrane region" description="Helical" evidence="1">
    <location>
        <begin position="12"/>
        <end position="41"/>
    </location>
</feature>
<dbReference type="Proteomes" id="UP000036681">
    <property type="component" value="Unplaced"/>
</dbReference>
<reference evidence="3" key="1">
    <citation type="submission" date="2017-02" db="UniProtKB">
        <authorList>
            <consortium name="WormBaseParasite"/>
        </authorList>
    </citation>
    <scope>IDENTIFICATION</scope>
</reference>
<organism evidence="2 3">
    <name type="scientific">Ascaris lumbricoides</name>
    <name type="common">Giant roundworm</name>
    <dbReference type="NCBI Taxonomy" id="6252"/>
    <lineage>
        <taxon>Eukaryota</taxon>
        <taxon>Metazoa</taxon>
        <taxon>Ecdysozoa</taxon>
        <taxon>Nematoda</taxon>
        <taxon>Chromadorea</taxon>
        <taxon>Rhabditida</taxon>
        <taxon>Spirurina</taxon>
        <taxon>Ascaridomorpha</taxon>
        <taxon>Ascaridoidea</taxon>
        <taxon>Ascarididae</taxon>
        <taxon>Ascaris</taxon>
    </lineage>
</organism>
<keyword evidence="1" id="KW-1133">Transmembrane helix</keyword>
<evidence type="ECO:0000313" key="3">
    <source>
        <dbReference type="WBParaSite" id="ALUE_0000736901-mRNA-1"/>
    </source>
</evidence>